<feature type="compositionally biased region" description="Basic residues" evidence="8">
    <location>
        <begin position="438"/>
        <end position="449"/>
    </location>
</feature>
<dbReference type="CTD" id="54883"/>
<gene>
    <name evidence="11" type="primary">LOC113394396</name>
</gene>
<keyword evidence="5" id="KW-0175">Coiled coil</keyword>
<feature type="compositionally biased region" description="Low complexity" evidence="8">
    <location>
        <begin position="286"/>
        <end position="296"/>
    </location>
</feature>
<comment type="similarity">
    <text evidence="2">Belongs to the CWC25 family.</text>
</comment>
<dbReference type="PANTHER" id="PTHR16196">
    <property type="entry name" value="CELL CYCLE CONTROL PROTEIN CWF25"/>
    <property type="match status" value="1"/>
</dbReference>
<feature type="domain" description="CBF1-interacting co-repressor CIR N-terminal" evidence="9">
    <location>
        <begin position="11"/>
        <end position="47"/>
    </location>
</feature>
<keyword evidence="6" id="KW-0508">mRNA splicing</keyword>
<dbReference type="OrthoDB" id="21123at2759"/>
<dbReference type="GeneID" id="113394396"/>
<keyword evidence="3" id="KW-0507">mRNA processing</keyword>
<feature type="region of interest" description="Disordered" evidence="8">
    <location>
        <begin position="218"/>
        <end position="379"/>
    </location>
</feature>
<dbReference type="RefSeq" id="XP_026487484.1">
    <property type="nucleotide sequence ID" value="XM_026631699.2"/>
</dbReference>
<feature type="compositionally biased region" description="Basic and acidic residues" evidence="8">
    <location>
        <begin position="318"/>
        <end position="379"/>
    </location>
</feature>
<evidence type="ECO:0000313" key="10">
    <source>
        <dbReference type="Proteomes" id="UP001652626"/>
    </source>
</evidence>
<feature type="compositionally biased region" description="Basic and acidic residues" evidence="8">
    <location>
        <begin position="395"/>
        <end position="408"/>
    </location>
</feature>
<keyword evidence="4" id="KW-0747">Spliceosome</keyword>
<evidence type="ECO:0000313" key="11">
    <source>
        <dbReference type="RefSeq" id="XP_026487484.1"/>
    </source>
</evidence>
<dbReference type="GO" id="GO:0000398">
    <property type="term" value="P:mRNA splicing, via spliceosome"/>
    <property type="evidence" value="ECO:0007669"/>
    <property type="project" value="TreeGrafter"/>
</dbReference>
<evidence type="ECO:0000259" key="9">
    <source>
        <dbReference type="SMART" id="SM01083"/>
    </source>
</evidence>
<dbReference type="AlphaFoldDB" id="A0A8B8HRL7"/>
<feature type="compositionally biased region" description="Basic and acidic residues" evidence="8">
    <location>
        <begin position="422"/>
        <end position="437"/>
    </location>
</feature>
<keyword evidence="7" id="KW-0539">Nucleus</keyword>
<reference evidence="11" key="1">
    <citation type="submission" date="2025-08" db="UniProtKB">
        <authorList>
            <consortium name="RefSeq"/>
        </authorList>
    </citation>
    <scope>IDENTIFICATION</scope>
    <source>
        <tissue evidence="11">Whole body</tissue>
    </source>
</reference>
<evidence type="ECO:0000256" key="2">
    <source>
        <dbReference type="ARBA" id="ARBA00006695"/>
    </source>
</evidence>
<keyword evidence="10" id="KW-1185">Reference proteome</keyword>
<dbReference type="InterPro" id="IPR019339">
    <property type="entry name" value="CIR_N_dom"/>
</dbReference>
<dbReference type="Pfam" id="PF10197">
    <property type="entry name" value="Cir_N"/>
    <property type="match status" value="1"/>
</dbReference>
<feature type="region of interest" description="Disordered" evidence="8">
    <location>
        <begin position="45"/>
        <end position="71"/>
    </location>
</feature>
<comment type="subcellular location">
    <subcellularLocation>
        <location evidence="1">Nucleus</location>
    </subcellularLocation>
</comment>
<evidence type="ECO:0000256" key="4">
    <source>
        <dbReference type="ARBA" id="ARBA00022728"/>
    </source>
</evidence>
<evidence type="ECO:0000256" key="1">
    <source>
        <dbReference type="ARBA" id="ARBA00004123"/>
    </source>
</evidence>
<proteinExistence type="inferred from homology"/>
<dbReference type="Proteomes" id="UP001652626">
    <property type="component" value="Chromosome 4"/>
</dbReference>
<evidence type="ECO:0000256" key="7">
    <source>
        <dbReference type="ARBA" id="ARBA00023242"/>
    </source>
</evidence>
<dbReference type="GO" id="GO:0005684">
    <property type="term" value="C:U2-type spliceosomal complex"/>
    <property type="evidence" value="ECO:0007669"/>
    <property type="project" value="TreeGrafter"/>
</dbReference>
<sequence length="458" mass="53140">MGGGDLNTKKTWHPSTMKNQERVWKAEQAAAEEKKRIIVLERERAQERDREELNALAKQNVPSSSESNDNRLRWMYDKPDKKVQDEDYLLGKAIDRNFDQAGKSDQNEIPAVSRRVVGSSMITTAGDVQVDLARKLREDPLLLVKERERAARAALLNNPVQRRKLTELLRKEQEQKNLIKGEKKAKKKDNTLDNLLAAKLNALGGEKGMDIAKLLESDDSSSDEETKKKKKKKKKNKKQKSRKGHDESDDELSQKGKKLRESKSYHRSSDNSDKECSSKVKKRQYSSRYENSNKSSSLKRKSSDSSSDEGNSYKKNRKDFSPKRYWDTEKQNLSHESCNDRKYLNKDYKKYDYDNKQSKIRDKDLRDKQEIKKTGLSQEEKAARLASMIAAGAEREVQRGRRVAEQRAENAAPEKSIPRHSSRNEARVLPDSLESRIHSNRHYIQRNQRHMNEHFARR</sequence>
<dbReference type="InterPro" id="IPR022209">
    <property type="entry name" value="CWC25"/>
</dbReference>
<evidence type="ECO:0000256" key="6">
    <source>
        <dbReference type="ARBA" id="ARBA00023187"/>
    </source>
</evidence>
<name>A0A8B8HRL7_VANTA</name>
<organism evidence="10 11">
    <name type="scientific">Vanessa tameamea</name>
    <name type="common">Kamehameha butterfly</name>
    <dbReference type="NCBI Taxonomy" id="334116"/>
    <lineage>
        <taxon>Eukaryota</taxon>
        <taxon>Metazoa</taxon>
        <taxon>Ecdysozoa</taxon>
        <taxon>Arthropoda</taxon>
        <taxon>Hexapoda</taxon>
        <taxon>Insecta</taxon>
        <taxon>Pterygota</taxon>
        <taxon>Neoptera</taxon>
        <taxon>Endopterygota</taxon>
        <taxon>Lepidoptera</taxon>
        <taxon>Glossata</taxon>
        <taxon>Ditrysia</taxon>
        <taxon>Papilionoidea</taxon>
        <taxon>Nymphalidae</taxon>
        <taxon>Nymphalinae</taxon>
        <taxon>Vanessa</taxon>
    </lineage>
</organism>
<evidence type="ECO:0000256" key="5">
    <source>
        <dbReference type="ARBA" id="ARBA00023054"/>
    </source>
</evidence>
<feature type="compositionally biased region" description="Basic residues" evidence="8">
    <location>
        <begin position="228"/>
        <end position="243"/>
    </location>
</feature>
<accession>A0A8B8HRL7</accession>
<dbReference type="SMART" id="SM01083">
    <property type="entry name" value="Cir_N"/>
    <property type="match status" value="1"/>
</dbReference>
<feature type="region of interest" description="Disordered" evidence="8">
    <location>
        <begin position="395"/>
        <end position="458"/>
    </location>
</feature>
<evidence type="ECO:0000256" key="3">
    <source>
        <dbReference type="ARBA" id="ARBA00022664"/>
    </source>
</evidence>
<dbReference type="OMA" id="MYDKPDK"/>
<feature type="region of interest" description="Disordered" evidence="8">
    <location>
        <begin position="1"/>
        <end position="22"/>
    </location>
</feature>
<protein>
    <submittedName>
        <fullName evidence="11">Pre-mRNA-splicing factor CWC25 homolog</fullName>
    </submittedName>
</protein>
<dbReference type="InterPro" id="IPR051376">
    <property type="entry name" value="CWC25_splicing_factor"/>
</dbReference>
<evidence type="ECO:0000256" key="8">
    <source>
        <dbReference type="SAM" id="MobiDB-lite"/>
    </source>
</evidence>
<feature type="compositionally biased region" description="Basic and acidic residues" evidence="8">
    <location>
        <begin position="259"/>
        <end position="278"/>
    </location>
</feature>
<dbReference type="PANTHER" id="PTHR16196:SF0">
    <property type="entry name" value="PRE-MRNA-SPLICING FACTOR CWC25 HOMOLOG"/>
    <property type="match status" value="1"/>
</dbReference>
<dbReference type="Pfam" id="PF12542">
    <property type="entry name" value="CWC25"/>
    <property type="match status" value="1"/>
</dbReference>